<organism evidence="1 2">
    <name type="scientific">Streptomyces litchfieldiae</name>
    <dbReference type="NCBI Taxonomy" id="3075543"/>
    <lineage>
        <taxon>Bacteria</taxon>
        <taxon>Bacillati</taxon>
        <taxon>Actinomycetota</taxon>
        <taxon>Actinomycetes</taxon>
        <taxon>Kitasatosporales</taxon>
        <taxon>Streptomycetaceae</taxon>
        <taxon>Streptomyces</taxon>
    </lineage>
</organism>
<name>A0ABU2N292_9ACTN</name>
<evidence type="ECO:0000313" key="1">
    <source>
        <dbReference type="EMBL" id="MDT0347638.1"/>
    </source>
</evidence>
<evidence type="ECO:0000313" key="2">
    <source>
        <dbReference type="Proteomes" id="UP001183246"/>
    </source>
</evidence>
<reference evidence="2" key="1">
    <citation type="submission" date="2023-07" db="EMBL/GenBank/DDBJ databases">
        <title>30 novel species of actinomycetes from the DSMZ collection.</title>
        <authorList>
            <person name="Nouioui I."/>
        </authorList>
    </citation>
    <scope>NUCLEOTIDE SEQUENCE [LARGE SCALE GENOMIC DNA]</scope>
    <source>
        <strain evidence="2">DSM 44938</strain>
    </source>
</reference>
<evidence type="ECO:0008006" key="3">
    <source>
        <dbReference type="Google" id="ProtNLM"/>
    </source>
</evidence>
<accession>A0ABU2N292</accession>
<comment type="caution">
    <text evidence="1">The sequence shown here is derived from an EMBL/GenBank/DDBJ whole genome shotgun (WGS) entry which is preliminary data.</text>
</comment>
<keyword evidence="2" id="KW-1185">Reference proteome</keyword>
<dbReference type="EMBL" id="JAVREL010000037">
    <property type="protein sequence ID" value="MDT0347638.1"/>
    <property type="molecule type" value="Genomic_DNA"/>
</dbReference>
<sequence length="119" mass="12539">MAWAIAPVEAWRQVMTGYDPPDAIVDDTGAGYPAEVDRAWRALCQEKGLYAEGGQLLVTGAHPDIPWVLVTDDGIGDVAAHLADRPGEPDFLLAAPGGTGLCGVSTEEAGVLLFHRNVD</sequence>
<proteinExistence type="predicted"/>
<dbReference type="RefSeq" id="WP_311708764.1">
    <property type="nucleotide sequence ID" value="NZ_JAVREL010000037.1"/>
</dbReference>
<gene>
    <name evidence="1" type="ORF">RM590_34505</name>
</gene>
<dbReference type="Proteomes" id="UP001183246">
    <property type="component" value="Unassembled WGS sequence"/>
</dbReference>
<protein>
    <recommendedName>
        <fullName evidence="3">SMI1/KNR4 family protein</fullName>
    </recommendedName>
</protein>